<name>A0AAD8LST5_BABGI</name>
<organism evidence="1 2">
    <name type="scientific">Babesia gibsoni</name>
    <dbReference type="NCBI Taxonomy" id="33632"/>
    <lineage>
        <taxon>Eukaryota</taxon>
        <taxon>Sar</taxon>
        <taxon>Alveolata</taxon>
        <taxon>Apicomplexa</taxon>
        <taxon>Aconoidasida</taxon>
        <taxon>Piroplasmida</taxon>
        <taxon>Babesiidae</taxon>
        <taxon>Babesia</taxon>
    </lineage>
</organism>
<gene>
    <name evidence="1" type="ORF">BgAZ_202110</name>
</gene>
<dbReference type="EMBL" id="JAVEPI010000002">
    <property type="protein sequence ID" value="KAK1443335.1"/>
    <property type="molecule type" value="Genomic_DNA"/>
</dbReference>
<dbReference type="Proteomes" id="UP001230268">
    <property type="component" value="Unassembled WGS sequence"/>
</dbReference>
<comment type="caution">
    <text evidence="1">The sequence shown here is derived from an EMBL/GenBank/DDBJ whole genome shotgun (WGS) entry which is preliminary data.</text>
</comment>
<keyword evidence="2" id="KW-1185">Reference proteome</keyword>
<dbReference type="AlphaFoldDB" id="A0AAD8LST5"/>
<evidence type="ECO:0000313" key="1">
    <source>
        <dbReference type="EMBL" id="KAK1443335.1"/>
    </source>
</evidence>
<sequence>MSSPDGVQAVLQQVLKRSHNTPNILWWQAAEILYKLQRRERTETKKHPCVATWHKLVRCMRRFPHNMTTKCSGEASRHYQCTVNNDGWTVEDSVSYSKIIESFNIFNMRKPTIHNSEEMEGKGTAITNKFVPNKRYK</sequence>
<evidence type="ECO:0000313" key="2">
    <source>
        <dbReference type="Proteomes" id="UP001230268"/>
    </source>
</evidence>
<accession>A0AAD8LST5</accession>
<protein>
    <submittedName>
        <fullName evidence="1">Uncharacterized protein</fullName>
    </submittedName>
</protein>
<proteinExistence type="predicted"/>
<reference evidence="1" key="1">
    <citation type="submission" date="2023-08" db="EMBL/GenBank/DDBJ databases">
        <title>Draft sequence of the Babesia gibsoni genome.</title>
        <authorList>
            <person name="Yamagishi J.Y."/>
            <person name="Xuan X.X."/>
        </authorList>
    </citation>
    <scope>NUCLEOTIDE SEQUENCE</scope>
    <source>
        <strain evidence="1">Azabu</strain>
    </source>
</reference>